<evidence type="ECO:0000259" key="4">
    <source>
        <dbReference type="PROSITE" id="PS50949"/>
    </source>
</evidence>
<dbReference type="Gene3D" id="1.10.10.10">
    <property type="entry name" value="Winged helix-like DNA-binding domain superfamily/Winged helix DNA-binding domain"/>
    <property type="match status" value="1"/>
</dbReference>
<organism evidence="5 6">
    <name type="scientific">Nocardioides endophyticus</name>
    <dbReference type="NCBI Taxonomy" id="1353775"/>
    <lineage>
        <taxon>Bacteria</taxon>
        <taxon>Bacillati</taxon>
        <taxon>Actinomycetota</taxon>
        <taxon>Actinomycetes</taxon>
        <taxon>Propionibacteriales</taxon>
        <taxon>Nocardioidaceae</taxon>
        <taxon>Nocardioides</taxon>
    </lineage>
</organism>
<keyword evidence="3" id="KW-0804">Transcription</keyword>
<evidence type="ECO:0000256" key="2">
    <source>
        <dbReference type="ARBA" id="ARBA00023125"/>
    </source>
</evidence>
<dbReference type="Pfam" id="PF07729">
    <property type="entry name" value="FCD"/>
    <property type="match status" value="1"/>
</dbReference>
<dbReference type="InterPro" id="IPR000524">
    <property type="entry name" value="Tscrpt_reg_HTH_GntR"/>
</dbReference>
<dbReference type="RefSeq" id="WP_345526310.1">
    <property type="nucleotide sequence ID" value="NZ_BAABKN010000010.1"/>
</dbReference>
<sequence>MSLSQLPSGSGRNRTTHSYVLNTLRNAILDGTLAGGTRLLQAEIAEQFNVSITPVREALRVLAGEDLVELDPHRGARVRRLDLTEVQELYELRISLEPLMVRRMIAALSDDTLDAAENLVEQMRATSDVVAWSEQNRQFHAMLAEPERASRLSILLTGLRDSAAPYVRLSLAASYARRRESDDEHSQLVGHFRARDTEAAIALTVQHLRSTLRTIEDNHTT</sequence>
<dbReference type="PANTHER" id="PTHR43537">
    <property type="entry name" value="TRANSCRIPTIONAL REGULATOR, GNTR FAMILY"/>
    <property type="match status" value="1"/>
</dbReference>
<dbReference type="Pfam" id="PF00392">
    <property type="entry name" value="GntR"/>
    <property type="match status" value="1"/>
</dbReference>
<dbReference type="PANTHER" id="PTHR43537:SF24">
    <property type="entry name" value="GLUCONATE OPERON TRANSCRIPTIONAL REPRESSOR"/>
    <property type="match status" value="1"/>
</dbReference>
<dbReference type="InterPro" id="IPR036390">
    <property type="entry name" value="WH_DNA-bd_sf"/>
</dbReference>
<dbReference type="SUPFAM" id="SSF46785">
    <property type="entry name" value="Winged helix' DNA-binding domain"/>
    <property type="match status" value="1"/>
</dbReference>
<dbReference type="CDD" id="cd07377">
    <property type="entry name" value="WHTH_GntR"/>
    <property type="match status" value="1"/>
</dbReference>
<protein>
    <submittedName>
        <fullName evidence="5">GntR family transcriptional regulator</fullName>
    </submittedName>
</protein>
<dbReference type="SUPFAM" id="SSF48008">
    <property type="entry name" value="GntR ligand-binding domain-like"/>
    <property type="match status" value="1"/>
</dbReference>
<evidence type="ECO:0000313" key="6">
    <source>
        <dbReference type="Proteomes" id="UP001499882"/>
    </source>
</evidence>
<dbReference type="InterPro" id="IPR008920">
    <property type="entry name" value="TF_FadR/GntR_C"/>
</dbReference>
<evidence type="ECO:0000256" key="3">
    <source>
        <dbReference type="ARBA" id="ARBA00023163"/>
    </source>
</evidence>
<dbReference type="SMART" id="SM00895">
    <property type="entry name" value="FCD"/>
    <property type="match status" value="1"/>
</dbReference>
<keyword evidence="1" id="KW-0805">Transcription regulation</keyword>
<dbReference type="Gene3D" id="1.20.120.530">
    <property type="entry name" value="GntR ligand-binding domain-like"/>
    <property type="match status" value="1"/>
</dbReference>
<dbReference type="SMART" id="SM00345">
    <property type="entry name" value="HTH_GNTR"/>
    <property type="match status" value="1"/>
</dbReference>
<evidence type="ECO:0000256" key="1">
    <source>
        <dbReference type="ARBA" id="ARBA00023015"/>
    </source>
</evidence>
<dbReference type="InterPro" id="IPR036388">
    <property type="entry name" value="WH-like_DNA-bd_sf"/>
</dbReference>
<name>A0ABP8YNA6_9ACTN</name>
<evidence type="ECO:0000313" key="5">
    <source>
        <dbReference type="EMBL" id="GAA4733929.1"/>
    </source>
</evidence>
<dbReference type="InterPro" id="IPR011711">
    <property type="entry name" value="GntR_C"/>
</dbReference>
<dbReference type="Proteomes" id="UP001499882">
    <property type="component" value="Unassembled WGS sequence"/>
</dbReference>
<dbReference type="EMBL" id="BAABKN010000010">
    <property type="protein sequence ID" value="GAA4733929.1"/>
    <property type="molecule type" value="Genomic_DNA"/>
</dbReference>
<gene>
    <name evidence="5" type="ORF">GCM10023350_16840</name>
</gene>
<comment type="caution">
    <text evidence="5">The sequence shown here is derived from an EMBL/GenBank/DDBJ whole genome shotgun (WGS) entry which is preliminary data.</text>
</comment>
<accession>A0ABP8YNA6</accession>
<reference evidence="6" key="1">
    <citation type="journal article" date="2019" name="Int. J. Syst. Evol. Microbiol.">
        <title>The Global Catalogue of Microorganisms (GCM) 10K type strain sequencing project: providing services to taxonomists for standard genome sequencing and annotation.</title>
        <authorList>
            <consortium name="The Broad Institute Genomics Platform"/>
            <consortium name="The Broad Institute Genome Sequencing Center for Infectious Disease"/>
            <person name="Wu L."/>
            <person name="Ma J."/>
        </authorList>
    </citation>
    <scope>NUCLEOTIDE SEQUENCE [LARGE SCALE GENOMIC DNA]</scope>
    <source>
        <strain evidence="6">JCM 18532</strain>
    </source>
</reference>
<keyword evidence="2" id="KW-0238">DNA-binding</keyword>
<keyword evidence="6" id="KW-1185">Reference proteome</keyword>
<proteinExistence type="predicted"/>
<dbReference type="PROSITE" id="PS50949">
    <property type="entry name" value="HTH_GNTR"/>
    <property type="match status" value="1"/>
</dbReference>
<feature type="domain" description="HTH gntR-type" evidence="4">
    <location>
        <begin position="14"/>
        <end position="81"/>
    </location>
</feature>